<evidence type="ECO:0000256" key="1">
    <source>
        <dbReference type="SAM" id="Phobius"/>
    </source>
</evidence>
<keyword evidence="1" id="KW-0812">Transmembrane</keyword>
<accession>A0A8K1CV20</accession>
<protein>
    <submittedName>
        <fullName evidence="2">Uncharacterized protein</fullName>
    </submittedName>
</protein>
<evidence type="ECO:0000313" key="3">
    <source>
        <dbReference type="Proteomes" id="UP000794436"/>
    </source>
</evidence>
<keyword evidence="1" id="KW-0472">Membrane</keyword>
<dbReference type="OrthoDB" id="115747at2759"/>
<evidence type="ECO:0000313" key="2">
    <source>
        <dbReference type="EMBL" id="TMW68783.1"/>
    </source>
</evidence>
<sequence length="137" mass="15151">MTRPIIRPPDVREAVRTGSKDLFDKFSVSSVLSLSWEAGGVYPTLLGYAIGAIATLAIVGASHPVARFLPALGCLYLYVQVLNSLESGSFTILFVFASLIGIGCTFIQVLTWQQAFASIRQRRKEQRTKMHKVMKEE</sequence>
<keyword evidence="3" id="KW-1185">Reference proteome</keyword>
<feature type="transmembrane region" description="Helical" evidence="1">
    <location>
        <begin position="91"/>
        <end position="112"/>
    </location>
</feature>
<dbReference type="AlphaFoldDB" id="A0A8K1CV20"/>
<comment type="caution">
    <text evidence="2">The sequence shown here is derived from an EMBL/GenBank/DDBJ whole genome shotgun (WGS) entry which is preliminary data.</text>
</comment>
<keyword evidence="1" id="KW-1133">Transmembrane helix</keyword>
<dbReference type="EMBL" id="SPLM01000002">
    <property type="protein sequence ID" value="TMW68783.1"/>
    <property type="molecule type" value="Genomic_DNA"/>
</dbReference>
<feature type="transmembrane region" description="Helical" evidence="1">
    <location>
        <begin position="40"/>
        <end position="61"/>
    </location>
</feature>
<reference evidence="2" key="1">
    <citation type="submission" date="2019-03" db="EMBL/GenBank/DDBJ databases">
        <title>Long read genome sequence of the mycoparasitic Pythium oligandrum ATCC 38472 isolated from sugarbeet rhizosphere.</title>
        <authorList>
            <person name="Gaulin E."/>
        </authorList>
    </citation>
    <scope>NUCLEOTIDE SEQUENCE</scope>
    <source>
        <strain evidence="2">ATCC 38472_TT</strain>
    </source>
</reference>
<gene>
    <name evidence="2" type="ORF">Poli38472_006251</name>
</gene>
<organism evidence="2 3">
    <name type="scientific">Pythium oligandrum</name>
    <name type="common">Mycoparasitic fungus</name>
    <dbReference type="NCBI Taxonomy" id="41045"/>
    <lineage>
        <taxon>Eukaryota</taxon>
        <taxon>Sar</taxon>
        <taxon>Stramenopiles</taxon>
        <taxon>Oomycota</taxon>
        <taxon>Peronosporomycetes</taxon>
        <taxon>Pythiales</taxon>
        <taxon>Pythiaceae</taxon>
        <taxon>Pythium</taxon>
    </lineage>
</organism>
<name>A0A8K1CV20_PYTOL</name>
<dbReference type="Proteomes" id="UP000794436">
    <property type="component" value="Unassembled WGS sequence"/>
</dbReference>
<proteinExistence type="predicted"/>